<gene>
    <name evidence="2" type="ORF">F1721_14005</name>
</gene>
<dbReference type="EMBL" id="VWPH01000006">
    <property type="protein sequence ID" value="KAA5833404.1"/>
    <property type="molecule type" value="Genomic_DNA"/>
</dbReference>
<sequence length="113" mass="12467">MFWVQLSTFVLFNLLILALLATQPPLGGLRFAAGQHAGAGDGEYTVWHLIADIEAERAEARGAGQRNVPARELPEIPPQFPRTDPDRPTGRHHLRADRELLCGDPQLLLGTHD</sequence>
<proteinExistence type="predicted"/>
<comment type="caution">
    <text evidence="2">The sequence shown here is derived from an EMBL/GenBank/DDBJ whole genome shotgun (WGS) entry which is preliminary data.</text>
</comment>
<feature type="region of interest" description="Disordered" evidence="1">
    <location>
        <begin position="62"/>
        <end position="96"/>
    </location>
</feature>
<protein>
    <submittedName>
        <fullName evidence="2">Uncharacterized protein</fullName>
    </submittedName>
</protein>
<name>A0A5M7C1J7_SACHI</name>
<evidence type="ECO:0000313" key="2">
    <source>
        <dbReference type="EMBL" id="KAA5833404.1"/>
    </source>
</evidence>
<dbReference type="Proteomes" id="UP000323946">
    <property type="component" value="Unassembled WGS sequence"/>
</dbReference>
<dbReference type="AlphaFoldDB" id="A0A5M7C1J7"/>
<dbReference type="OrthoDB" id="3692437at2"/>
<keyword evidence="3" id="KW-1185">Reference proteome</keyword>
<reference evidence="2 3" key="1">
    <citation type="submission" date="2019-09" db="EMBL/GenBank/DDBJ databases">
        <title>Draft genome sequence of the thermophilic Saccharopolyspora hirsuta VKM Ac-666T.</title>
        <authorList>
            <person name="Lobastova T.G."/>
            <person name="Fokina V."/>
            <person name="Bragin E.Y."/>
            <person name="Shtratnikova V.Y."/>
            <person name="Starodumova I.P."/>
            <person name="Tarlachkov S.V."/>
            <person name="Donova M.V."/>
        </authorList>
    </citation>
    <scope>NUCLEOTIDE SEQUENCE [LARGE SCALE GENOMIC DNA]</scope>
    <source>
        <strain evidence="2 3">VKM Ac-666</strain>
    </source>
</reference>
<organism evidence="2 3">
    <name type="scientific">Saccharopolyspora hirsuta</name>
    <dbReference type="NCBI Taxonomy" id="1837"/>
    <lineage>
        <taxon>Bacteria</taxon>
        <taxon>Bacillati</taxon>
        <taxon>Actinomycetota</taxon>
        <taxon>Actinomycetes</taxon>
        <taxon>Pseudonocardiales</taxon>
        <taxon>Pseudonocardiaceae</taxon>
        <taxon>Saccharopolyspora</taxon>
    </lineage>
</organism>
<accession>A0A5M7C1J7</accession>
<evidence type="ECO:0000313" key="3">
    <source>
        <dbReference type="Proteomes" id="UP000323946"/>
    </source>
</evidence>
<evidence type="ECO:0000256" key="1">
    <source>
        <dbReference type="SAM" id="MobiDB-lite"/>
    </source>
</evidence>